<dbReference type="InterPro" id="IPR009060">
    <property type="entry name" value="UBA-like_sf"/>
</dbReference>
<keyword evidence="5 8" id="KW-0863">Zinc-finger</keyword>
<dbReference type="InterPro" id="IPR000270">
    <property type="entry name" value="PB1_dom"/>
</dbReference>
<dbReference type="PANTHER" id="PTHR15090:SF0">
    <property type="entry name" value="SEQUESTOSOME-1"/>
    <property type="match status" value="1"/>
</dbReference>
<organism evidence="12">
    <name type="scientific">Rhipicephalus microplus</name>
    <name type="common">Cattle tick</name>
    <name type="synonym">Boophilus microplus</name>
    <dbReference type="NCBI Taxonomy" id="6941"/>
    <lineage>
        <taxon>Eukaryota</taxon>
        <taxon>Metazoa</taxon>
        <taxon>Ecdysozoa</taxon>
        <taxon>Arthropoda</taxon>
        <taxon>Chelicerata</taxon>
        <taxon>Arachnida</taxon>
        <taxon>Acari</taxon>
        <taxon>Parasitiformes</taxon>
        <taxon>Ixodida</taxon>
        <taxon>Ixodoidea</taxon>
        <taxon>Ixodidae</taxon>
        <taxon>Rhipicephalinae</taxon>
        <taxon>Rhipicephalus</taxon>
        <taxon>Boophilus</taxon>
    </lineage>
</organism>
<dbReference type="GO" id="GO:0044753">
    <property type="term" value="C:amphisome"/>
    <property type="evidence" value="ECO:0007669"/>
    <property type="project" value="TreeGrafter"/>
</dbReference>
<dbReference type="AlphaFoldDB" id="A0A6G5A8J1"/>
<evidence type="ECO:0000256" key="5">
    <source>
        <dbReference type="ARBA" id="ARBA00022771"/>
    </source>
</evidence>
<dbReference type="FunFam" id="3.30.60.90:FF:000007">
    <property type="entry name" value="Next to BRCA1 gene 1 protein"/>
    <property type="match status" value="1"/>
</dbReference>
<evidence type="ECO:0000256" key="2">
    <source>
        <dbReference type="ARBA" id="ARBA00004496"/>
    </source>
</evidence>
<dbReference type="Gene3D" id="1.10.8.10">
    <property type="entry name" value="DNA helicase RuvA subunit, C-terminal domain"/>
    <property type="match status" value="1"/>
</dbReference>
<dbReference type="CDD" id="cd14320">
    <property type="entry name" value="UBA_SQSTM"/>
    <property type="match status" value="1"/>
</dbReference>
<protein>
    <recommendedName>
        <fullName evidence="13">Sequestosome 1</fullName>
    </recommendedName>
</protein>
<dbReference type="InterPro" id="IPR043145">
    <property type="entry name" value="Znf_ZZ_sf"/>
</dbReference>
<dbReference type="GO" id="GO:0005634">
    <property type="term" value="C:nucleus"/>
    <property type="evidence" value="ECO:0007669"/>
    <property type="project" value="UniProtKB-SubCell"/>
</dbReference>
<proteinExistence type="predicted"/>
<dbReference type="Pfam" id="PF16577">
    <property type="entry name" value="UBA_5"/>
    <property type="match status" value="1"/>
</dbReference>
<dbReference type="GO" id="GO:0070530">
    <property type="term" value="F:K63-linked polyubiquitin modification-dependent protein binding"/>
    <property type="evidence" value="ECO:0007669"/>
    <property type="project" value="TreeGrafter"/>
</dbReference>
<dbReference type="OrthoDB" id="441278at2759"/>
<dbReference type="GO" id="GO:0007032">
    <property type="term" value="P:endosome organization"/>
    <property type="evidence" value="ECO:0007669"/>
    <property type="project" value="TreeGrafter"/>
</dbReference>
<reference evidence="12" key="1">
    <citation type="submission" date="2020-03" db="EMBL/GenBank/DDBJ databases">
        <title>A transcriptome and proteome of the tick Rhipicephalus microplus shaped by the genetic composition of its hosts and developmental stage.</title>
        <authorList>
            <person name="Garcia G.R."/>
            <person name="Ribeiro J.M.C."/>
            <person name="Maruyama S.R."/>
            <person name="Gardinasse L.G."/>
            <person name="Nelson K."/>
            <person name="Ferreira B.R."/>
            <person name="Andrade T.G."/>
            <person name="Santos I.K.F.M."/>
        </authorList>
    </citation>
    <scope>NUCLEOTIDE SEQUENCE</scope>
    <source>
        <strain evidence="12">NSGR</strain>
        <tissue evidence="12">Salivary glands</tissue>
    </source>
</reference>
<keyword evidence="6" id="KW-0862">Zinc</keyword>
<accession>A0A6G5A8J1</accession>
<evidence type="ECO:0008006" key="13">
    <source>
        <dbReference type="Google" id="ProtNLM"/>
    </source>
</evidence>
<evidence type="ECO:0000256" key="7">
    <source>
        <dbReference type="ARBA" id="ARBA00023242"/>
    </source>
</evidence>
<evidence type="ECO:0000256" key="1">
    <source>
        <dbReference type="ARBA" id="ARBA00004123"/>
    </source>
</evidence>
<dbReference type="SUPFAM" id="SSF57850">
    <property type="entry name" value="RING/U-box"/>
    <property type="match status" value="1"/>
</dbReference>
<keyword evidence="4" id="KW-0479">Metal-binding</keyword>
<evidence type="ECO:0000256" key="9">
    <source>
        <dbReference type="SAM" id="MobiDB-lite"/>
    </source>
</evidence>
<dbReference type="CDD" id="cd02340">
    <property type="entry name" value="ZZ_NBR1_like"/>
    <property type="match status" value="1"/>
</dbReference>
<dbReference type="Pfam" id="PF00569">
    <property type="entry name" value="ZZ"/>
    <property type="match status" value="1"/>
</dbReference>
<dbReference type="InterPro" id="IPR053793">
    <property type="entry name" value="PB1-like"/>
</dbReference>
<dbReference type="SMART" id="SM00291">
    <property type="entry name" value="ZnF_ZZ"/>
    <property type="match status" value="1"/>
</dbReference>
<dbReference type="InterPro" id="IPR000433">
    <property type="entry name" value="Znf_ZZ"/>
</dbReference>
<dbReference type="PROSITE" id="PS51745">
    <property type="entry name" value="PB1"/>
    <property type="match status" value="1"/>
</dbReference>
<dbReference type="Gene3D" id="3.10.20.90">
    <property type="entry name" value="Phosphatidylinositol 3-kinase Catalytic Subunit, Chain A, domain 1"/>
    <property type="match status" value="1"/>
</dbReference>
<dbReference type="GO" id="GO:0035973">
    <property type="term" value="P:aggrephagy"/>
    <property type="evidence" value="ECO:0007669"/>
    <property type="project" value="TreeGrafter"/>
</dbReference>
<dbReference type="InterPro" id="IPR033741">
    <property type="entry name" value="SQSTM_UBA"/>
</dbReference>
<dbReference type="GO" id="GO:0070013">
    <property type="term" value="C:intracellular organelle lumen"/>
    <property type="evidence" value="ECO:0007669"/>
    <property type="project" value="UniProtKB-ARBA"/>
</dbReference>
<feature type="domain" description="ZZ-type" evidence="10">
    <location>
        <begin position="102"/>
        <end position="152"/>
    </location>
</feature>
<evidence type="ECO:0000256" key="8">
    <source>
        <dbReference type="PROSITE-ProRule" id="PRU00228"/>
    </source>
</evidence>
<dbReference type="PROSITE" id="PS50135">
    <property type="entry name" value="ZF_ZZ_2"/>
    <property type="match status" value="1"/>
</dbReference>
<comment type="subcellular location">
    <subcellularLocation>
        <location evidence="2">Cytoplasm</location>
    </subcellularLocation>
    <subcellularLocation>
        <location evidence="1">Nucleus</location>
    </subcellularLocation>
</comment>
<evidence type="ECO:0000259" key="10">
    <source>
        <dbReference type="PROSITE" id="PS50135"/>
    </source>
</evidence>
<dbReference type="Pfam" id="PF00564">
    <property type="entry name" value="PB1"/>
    <property type="match status" value="1"/>
</dbReference>
<feature type="compositionally biased region" description="Polar residues" evidence="9">
    <location>
        <begin position="257"/>
        <end position="271"/>
    </location>
</feature>
<evidence type="ECO:0000256" key="6">
    <source>
        <dbReference type="ARBA" id="ARBA00022833"/>
    </source>
</evidence>
<keyword evidence="3" id="KW-0963">Cytoplasm</keyword>
<dbReference type="PANTHER" id="PTHR15090">
    <property type="entry name" value="SEQUESTOSOME 1-RELATED"/>
    <property type="match status" value="1"/>
</dbReference>
<feature type="region of interest" description="Disordered" evidence="9">
    <location>
        <begin position="220"/>
        <end position="285"/>
    </location>
</feature>
<evidence type="ECO:0000256" key="4">
    <source>
        <dbReference type="ARBA" id="ARBA00022723"/>
    </source>
</evidence>
<dbReference type="SMART" id="SM00666">
    <property type="entry name" value="PB1"/>
    <property type="match status" value="1"/>
</dbReference>
<name>A0A6G5A8J1_RHIMP</name>
<keyword evidence="7" id="KW-0539">Nucleus</keyword>
<dbReference type="VEuPathDB" id="VectorBase:LOC119175098"/>
<dbReference type="PROSITE" id="PS01357">
    <property type="entry name" value="ZF_ZZ_1"/>
    <property type="match status" value="1"/>
</dbReference>
<sequence length="363" mass="39435">MAVTIKAYLEGGEIRRFVIEDLRDYRTLHDRVKAAFPILAGNMKFTISWKDPEGDEIVMSSDAELAQALLNMKDGLLRIYVTVDNPWERGGAAPCTSTEAVHAGVVCDTCDQEIRGVRYKCLQCENYDLCGPCHGRKVHEEHDLLKLVNPGIRPLWSFPGWKRLWRHCGYPRRGGCPAPGGSHRFAHRPDQRQHPQDFLRGIGDTVANLLEPFGITVDVASSTSPKKDSATEPMDTSAAGRGCESHSAEPLVPAAANGSSSVQGGPFTETNRGGEEAASEPAAEVEVPSGWTLLNVLRDSHLGDDLPRSMSLAAQAGDKPVDTALGQMLAMGFNNEGGWLRQLLEVKHGDIGAVLESLHPSPK</sequence>
<dbReference type="EMBL" id="GIKN01005038">
    <property type="protein sequence ID" value="NIE47311.1"/>
    <property type="molecule type" value="Transcribed_RNA"/>
</dbReference>
<dbReference type="GO" id="GO:0016235">
    <property type="term" value="C:aggresome"/>
    <property type="evidence" value="ECO:0007669"/>
    <property type="project" value="TreeGrafter"/>
</dbReference>
<dbReference type="InterPro" id="IPR052260">
    <property type="entry name" value="Autophagy_Rcpt_SigReg"/>
</dbReference>
<dbReference type="Gene3D" id="3.30.60.90">
    <property type="match status" value="1"/>
</dbReference>
<dbReference type="FunFam" id="3.10.20.90:FF:000320">
    <property type="entry name" value="Predicted protein"/>
    <property type="match status" value="1"/>
</dbReference>
<dbReference type="GO" id="GO:0005080">
    <property type="term" value="F:protein kinase C binding"/>
    <property type="evidence" value="ECO:0007669"/>
    <property type="project" value="TreeGrafter"/>
</dbReference>
<evidence type="ECO:0000313" key="12">
    <source>
        <dbReference type="EMBL" id="NIE47311.1"/>
    </source>
</evidence>
<evidence type="ECO:0000259" key="11">
    <source>
        <dbReference type="PROSITE" id="PS51745"/>
    </source>
</evidence>
<evidence type="ECO:0000256" key="3">
    <source>
        <dbReference type="ARBA" id="ARBA00022490"/>
    </source>
</evidence>
<dbReference type="SUPFAM" id="SSF54277">
    <property type="entry name" value="CAD &amp; PB1 domains"/>
    <property type="match status" value="1"/>
</dbReference>
<dbReference type="SUPFAM" id="SSF46934">
    <property type="entry name" value="UBA-like"/>
    <property type="match status" value="1"/>
</dbReference>
<dbReference type="GO" id="GO:0000423">
    <property type="term" value="P:mitophagy"/>
    <property type="evidence" value="ECO:0007669"/>
    <property type="project" value="TreeGrafter"/>
</dbReference>
<dbReference type="GO" id="GO:0008270">
    <property type="term" value="F:zinc ion binding"/>
    <property type="evidence" value="ECO:0007669"/>
    <property type="project" value="UniProtKB-KW"/>
</dbReference>
<feature type="domain" description="PB1" evidence="11">
    <location>
        <begin position="2"/>
        <end position="84"/>
    </location>
</feature>